<feature type="region of interest" description="Disordered" evidence="1">
    <location>
        <begin position="57"/>
        <end position="78"/>
    </location>
</feature>
<dbReference type="EMBL" id="JAHIBW010000018">
    <property type="protein sequence ID" value="KAG7301952.1"/>
    <property type="molecule type" value="Genomic_DNA"/>
</dbReference>
<evidence type="ECO:0000313" key="3">
    <source>
        <dbReference type="Proteomes" id="UP000823941"/>
    </source>
</evidence>
<comment type="caution">
    <text evidence="2">The sequence shown here is derived from an EMBL/GenBank/DDBJ whole genome shotgun (WGS) entry which is preliminary data.</text>
</comment>
<gene>
    <name evidence="2" type="ORF">JYU34_013396</name>
</gene>
<protein>
    <submittedName>
        <fullName evidence="2">Uncharacterized protein</fullName>
    </submittedName>
</protein>
<organism evidence="2 3">
    <name type="scientific">Plutella xylostella</name>
    <name type="common">Diamondback moth</name>
    <name type="synonym">Plutella maculipennis</name>
    <dbReference type="NCBI Taxonomy" id="51655"/>
    <lineage>
        <taxon>Eukaryota</taxon>
        <taxon>Metazoa</taxon>
        <taxon>Ecdysozoa</taxon>
        <taxon>Arthropoda</taxon>
        <taxon>Hexapoda</taxon>
        <taxon>Insecta</taxon>
        <taxon>Pterygota</taxon>
        <taxon>Neoptera</taxon>
        <taxon>Endopterygota</taxon>
        <taxon>Lepidoptera</taxon>
        <taxon>Glossata</taxon>
        <taxon>Ditrysia</taxon>
        <taxon>Yponomeutoidea</taxon>
        <taxon>Plutellidae</taxon>
        <taxon>Plutella</taxon>
    </lineage>
</organism>
<sequence>MCLIESSPAQRHCPRPTKALASRQLSAGRSRYYQLASTPRRAPRSHWCLCRTSPCPVRRRAESRRARGGGGGRGEAVE</sequence>
<proteinExistence type="predicted"/>
<dbReference type="Proteomes" id="UP000823941">
    <property type="component" value="Chromosome 18"/>
</dbReference>
<accession>A0ABQ7Q9M9</accession>
<reference evidence="2 3" key="1">
    <citation type="submission" date="2021-06" db="EMBL/GenBank/DDBJ databases">
        <title>A haploid diamondback moth (Plutella xylostella L.) genome assembly resolves 31 chromosomes and identifies a diamide resistance mutation.</title>
        <authorList>
            <person name="Ward C.M."/>
            <person name="Perry K.D."/>
            <person name="Baker G."/>
            <person name="Powis K."/>
            <person name="Heckel D.G."/>
            <person name="Baxter S.W."/>
        </authorList>
    </citation>
    <scope>NUCLEOTIDE SEQUENCE [LARGE SCALE GENOMIC DNA]</scope>
    <source>
        <strain evidence="2 3">LV</strain>
        <tissue evidence="2">Single pupa</tissue>
    </source>
</reference>
<feature type="compositionally biased region" description="Gly residues" evidence="1">
    <location>
        <begin position="68"/>
        <end position="78"/>
    </location>
</feature>
<name>A0ABQ7Q9M9_PLUXY</name>
<keyword evidence="3" id="KW-1185">Reference proteome</keyword>
<evidence type="ECO:0000313" key="2">
    <source>
        <dbReference type="EMBL" id="KAG7301952.1"/>
    </source>
</evidence>
<evidence type="ECO:0000256" key="1">
    <source>
        <dbReference type="SAM" id="MobiDB-lite"/>
    </source>
</evidence>